<dbReference type="EMBL" id="CP064942">
    <property type="protein sequence ID" value="QPH56293.1"/>
    <property type="molecule type" value="Genomic_DNA"/>
</dbReference>
<dbReference type="Proteomes" id="UP000594800">
    <property type="component" value="Chromosome"/>
</dbReference>
<dbReference type="InterPro" id="IPR001584">
    <property type="entry name" value="Integrase_cat-core"/>
</dbReference>
<dbReference type="AlphaFoldDB" id="A0A7S9LW78"/>
<dbReference type="PROSITE" id="PS50994">
    <property type="entry name" value="INTEGRASE"/>
    <property type="match status" value="1"/>
</dbReference>
<keyword evidence="3" id="KW-1185">Reference proteome</keyword>
<dbReference type="GO" id="GO:0003676">
    <property type="term" value="F:nucleic acid binding"/>
    <property type="evidence" value="ECO:0007669"/>
    <property type="project" value="InterPro"/>
</dbReference>
<accession>A0A7S9LW78</accession>
<feature type="domain" description="Integrase catalytic" evidence="1">
    <location>
        <begin position="88"/>
        <end position="249"/>
    </location>
</feature>
<dbReference type="InterPro" id="IPR012337">
    <property type="entry name" value="RNaseH-like_sf"/>
</dbReference>
<protein>
    <submittedName>
        <fullName evidence="2">IS3 family transposase</fullName>
    </submittedName>
</protein>
<reference evidence="2 3" key="1">
    <citation type="submission" date="2020-11" db="EMBL/GenBank/DDBJ databases">
        <title>Description of Pontivivens ytuae sp. nov. isolated from deep sea sediment of Mariana Trench.</title>
        <authorList>
            <person name="Wang Z."/>
            <person name="Sun Q.-L."/>
            <person name="Xu X.-D."/>
            <person name="Tang Y.-Z."/>
            <person name="Zhang J."/>
        </authorList>
    </citation>
    <scope>NUCLEOTIDE SEQUENCE [LARGE SCALE GENOMIC DNA]</scope>
    <source>
        <strain evidence="2 3">MT2928</strain>
    </source>
</reference>
<dbReference type="InterPro" id="IPR036397">
    <property type="entry name" value="RNaseH_sf"/>
</dbReference>
<dbReference type="Pfam" id="PF13276">
    <property type="entry name" value="HTH_21"/>
    <property type="match status" value="1"/>
</dbReference>
<dbReference type="PANTHER" id="PTHR47515">
    <property type="entry name" value="LOW CALCIUM RESPONSE LOCUS PROTEIN T"/>
    <property type="match status" value="1"/>
</dbReference>
<dbReference type="Pfam" id="PF13683">
    <property type="entry name" value="rve_3"/>
    <property type="match status" value="1"/>
</dbReference>
<evidence type="ECO:0000313" key="3">
    <source>
        <dbReference type="Proteomes" id="UP000594800"/>
    </source>
</evidence>
<proteinExistence type="predicted"/>
<evidence type="ECO:0000313" key="2">
    <source>
        <dbReference type="EMBL" id="QPH56293.1"/>
    </source>
</evidence>
<dbReference type="NCBIfam" id="NF033516">
    <property type="entry name" value="transpos_IS3"/>
    <property type="match status" value="1"/>
</dbReference>
<organism evidence="2 3">
    <name type="scientific">Pontivivens ytuae</name>
    <dbReference type="NCBI Taxonomy" id="2789856"/>
    <lineage>
        <taxon>Bacteria</taxon>
        <taxon>Pseudomonadati</taxon>
        <taxon>Pseudomonadota</taxon>
        <taxon>Alphaproteobacteria</taxon>
        <taxon>Rhodobacterales</taxon>
        <taxon>Paracoccaceae</taxon>
        <taxon>Pontivivens</taxon>
    </lineage>
</organism>
<dbReference type="InterPro" id="IPR048020">
    <property type="entry name" value="Transpos_IS3"/>
</dbReference>
<dbReference type="Gene3D" id="3.30.420.10">
    <property type="entry name" value="Ribonuclease H-like superfamily/Ribonuclease H"/>
    <property type="match status" value="1"/>
</dbReference>
<dbReference type="InterPro" id="IPR025948">
    <property type="entry name" value="HTH-like_dom"/>
</dbReference>
<evidence type="ECO:0000259" key="1">
    <source>
        <dbReference type="PROSITE" id="PS50994"/>
    </source>
</evidence>
<dbReference type="GO" id="GO:0015074">
    <property type="term" value="P:DNA integration"/>
    <property type="evidence" value="ECO:0007669"/>
    <property type="project" value="InterPro"/>
</dbReference>
<sequence length="287" mass="33460">MIGLARSSLQYQPTQRDDDALRLALIRLAKQYGRYGYRKITELLHMEGWRVNHKKVERLWREEGLQLPQRHKKRKRLYHKGSSIIRLRPTHPNHVWAIDFVHDKLSNGRSYKMLTVLDEFTRQALAVVVRTKMGADEVLEALYPLLLRHGSPEYIRSDNGPEFAAEAMQGWLRRVGIKPIRIYPGSPWENGYNERFNGTLRREVLNAEWFTTTKQAQIVINHWLRQYNHTCPHQALNMRPPVPETILEKPLISGPDTTSVSMAVPFMNPVSSVRCLHLLIFLTLSVR</sequence>
<dbReference type="KEGG" id="poz:I0K15_03100"/>
<dbReference type="PANTHER" id="PTHR47515:SF1">
    <property type="entry name" value="BLR2054 PROTEIN"/>
    <property type="match status" value="1"/>
</dbReference>
<name>A0A7S9LW78_9RHOB</name>
<gene>
    <name evidence="2" type="ORF">I0K15_03100</name>
</gene>
<dbReference type="SUPFAM" id="SSF53098">
    <property type="entry name" value="Ribonuclease H-like"/>
    <property type="match status" value="1"/>
</dbReference>